<dbReference type="GO" id="GO:0008270">
    <property type="term" value="F:zinc ion binding"/>
    <property type="evidence" value="ECO:0007669"/>
    <property type="project" value="UniProtKB-KW"/>
</dbReference>
<dbReference type="CDD" id="cd02083">
    <property type="entry name" value="P-type_ATPase_SERCA"/>
    <property type="match status" value="1"/>
</dbReference>
<keyword evidence="30" id="KW-1185">Reference proteome</keyword>
<evidence type="ECO:0000256" key="27">
    <source>
        <dbReference type="RuleBase" id="RU361146"/>
    </source>
</evidence>
<evidence type="ECO:0000256" key="13">
    <source>
        <dbReference type="ARBA" id="ARBA00022833"/>
    </source>
</evidence>
<dbReference type="Pfam" id="PF08282">
    <property type="entry name" value="Hydrolase_3"/>
    <property type="match status" value="1"/>
</dbReference>
<dbReference type="GO" id="GO:0005524">
    <property type="term" value="F:ATP binding"/>
    <property type="evidence" value="ECO:0007669"/>
    <property type="project" value="UniProtKB-KW"/>
</dbReference>
<dbReference type="FunFam" id="1.20.1110.10:FF:000065">
    <property type="entry name" value="Sarcoplasmic/endoplasmic reticulum calcium ATPase 1"/>
    <property type="match status" value="2"/>
</dbReference>
<dbReference type="InterPro" id="IPR012337">
    <property type="entry name" value="RNaseH-like_sf"/>
</dbReference>
<evidence type="ECO:0000256" key="5">
    <source>
        <dbReference type="ARBA" id="ARBA00022553"/>
    </source>
</evidence>
<dbReference type="Gene3D" id="1.20.1110.10">
    <property type="entry name" value="Calcium-transporting ATPase, transmembrane domain"/>
    <property type="match status" value="1"/>
</dbReference>
<dbReference type="Pfam" id="PF16900">
    <property type="entry name" value="REPA_OB_2"/>
    <property type="match status" value="1"/>
</dbReference>
<dbReference type="SFLD" id="SFLDG00002">
    <property type="entry name" value="C1.7:_P-type_atpase_like"/>
    <property type="match status" value="1"/>
</dbReference>
<feature type="transmembrane region" description="Helical" evidence="27">
    <location>
        <begin position="931"/>
        <end position="951"/>
    </location>
</feature>
<protein>
    <recommendedName>
        <fullName evidence="27">Calcium-transporting ATPase</fullName>
        <ecNumber evidence="27">7.2.2.10</ecNumber>
    </recommendedName>
</protein>
<evidence type="ECO:0000256" key="25">
    <source>
        <dbReference type="ARBA" id="ARBA00047475"/>
    </source>
</evidence>
<proteinExistence type="inferred from homology"/>
<dbReference type="GO" id="GO:0046983">
    <property type="term" value="F:protein dimerization activity"/>
    <property type="evidence" value="ECO:0007669"/>
    <property type="project" value="InterPro"/>
</dbReference>
<dbReference type="SFLD" id="SFLDF00027">
    <property type="entry name" value="p-type_atpase"/>
    <property type="match status" value="1"/>
</dbReference>
<dbReference type="InterPro" id="IPR006068">
    <property type="entry name" value="ATPase_P-typ_cation-transptr_C"/>
</dbReference>
<comment type="subcellular location">
    <subcellularLocation>
        <location evidence="27">Membrane</location>
        <topology evidence="27">Multi-pass membrane protein</topology>
    </subcellularLocation>
    <subcellularLocation>
        <location evidence="1">Nucleus</location>
    </subcellularLocation>
    <subcellularLocation>
        <location evidence="2">Sarcoplasmic reticulum membrane</location>
        <topology evidence="2">Multi-pass membrane protein</topology>
    </subcellularLocation>
</comment>
<comment type="catalytic activity">
    <reaction evidence="26 27">
        <text>Ca(2+)(in) + ATP + H2O = Ca(2+)(out) + ADP + phosphate + H(+)</text>
        <dbReference type="Rhea" id="RHEA:18105"/>
        <dbReference type="ChEBI" id="CHEBI:15377"/>
        <dbReference type="ChEBI" id="CHEBI:15378"/>
        <dbReference type="ChEBI" id="CHEBI:29108"/>
        <dbReference type="ChEBI" id="CHEBI:30616"/>
        <dbReference type="ChEBI" id="CHEBI:43474"/>
        <dbReference type="ChEBI" id="CHEBI:456216"/>
        <dbReference type="EC" id="7.2.2.10"/>
    </reaction>
</comment>
<evidence type="ECO:0000256" key="1">
    <source>
        <dbReference type="ARBA" id="ARBA00004123"/>
    </source>
</evidence>
<dbReference type="InterPro" id="IPR012340">
    <property type="entry name" value="NA-bd_OB-fold"/>
</dbReference>
<keyword evidence="4 27" id="KW-0813">Transport</keyword>
<dbReference type="SMART" id="SM00614">
    <property type="entry name" value="ZnF_BED"/>
    <property type="match status" value="1"/>
</dbReference>
<dbReference type="InterPro" id="IPR036412">
    <property type="entry name" value="HAD-like_sf"/>
</dbReference>
<evidence type="ECO:0000256" key="17">
    <source>
        <dbReference type="ARBA" id="ARBA00022951"/>
    </source>
</evidence>
<dbReference type="GO" id="GO:0005388">
    <property type="term" value="F:P-type calcium transporter activity"/>
    <property type="evidence" value="ECO:0007669"/>
    <property type="project" value="UniProtKB-EC"/>
</dbReference>
<dbReference type="PROSITE" id="PS00375">
    <property type="entry name" value="UDPGT"/>
    <property type="match status" value="1"/>
</dbReference>
<keyword evidence="5" id="KW-0597">Phosphoprotein</keyword>
<evidence type="ECO:0000256" key="18">
    <source>
        <dbReference type="ARBA" id="ARBA00022967"/>
    </source>
</evidence>
<keyword evidence="8" id="KW-0808">Transferase</keyword>
<dbReference type="Pfam" id="PF00689">
    <property type="entry name" value="Cation_ATPase_C"/>
    <property type="match status" value="1"/>
</dbReference>
<dbReference type="InterPro" id="IPR001757">
    <property type="entry name" value="P_typ_ATPase"/>
</dbReference>
<feature type="domain" description="Cation-transporting P-type ATPase N-terminal" evidence="28">
    <location>
        <begin position="3"/>
        <end position="76"/>
    </location>
</feature>
<keyword evidence="13" id="KW-0862">Zinc</keyword>
<dbReference type="GO" id="GO:0016887">
    <property type="term" value="F:ATP hydrolysis activity"/>
    <property type="evidence" value="ECO:0007669"/>
    <property type="project" value="InterPro"/>
</dbReference>
<dbReference type="Pfam" id="PF02892">
    <property type="entry name" value="zf-BED"/>
    <property type="match status" value="1"/>
</dbReference>
<dbReference type="SUPFAM" id="SSF81660">
    <property type="entry name" value="Metal cation-transporting ATPase, ATP-binding domain N"/>
    <property type="match status" value="1"/>
</dbReference>
<dbReference type="Gene3D" id="3.40.50.2000">
    <property type="entry name" value="Glycogen Phosphorylase B"/>
    <property type="match status" value="1"/>
</dbReference>
<dbReference type="Gene3D" id="2.40.50.140">
    <property type="entry name" value="Nucleic acid-binding proteins"/>
    <property type="match status" value="1"/>
</dbReference>
<keyword evidence="12" id="KW-0863">Zinc-finger</keyword>
<reference evidence="29" key="1">
    <citation type="submission" date="2023-06" db="EMBL/GenBank/DDBJ databases">
        <title>Genomic analysis of the entomopathogenic nematode Steinernema hermaphroditum.</title>
        <authorList>
            <person name="Schwarz E.M."/>
            <person name="Heppert J.K."/>
            <person name="Baniya A."/>
            <person name="Schwartz H.T."/>
            <person name="Tan C.-H."/>
            <person name="Antoshechkin I."/>
            <person name="Sternberg P.W."/>
            <person name="Goodrich-Blair H."/>
            <person name="Dillman A.R."/>
        </authorList>
    </citation>
    <scope>NUCLEOTIDE SEQUENCE</scope>
    <source>
        <strain evidence="29">PS9179</strain>
        <tissue evidence="29">Whole animal</tissue>
    </source>
</reference>
<dbReference type="InterPro" id="IPR031657">
    <property type="entry name" value="REPA_OB_2"/>
</dbReference>
<feature type="transmembrane region" description="Helical" evidence="27">
    <location>
        <begin position="89"/>
        <end position="109"/>
    </location>
</feature>
<dbReference type="Gene3D" id="2.70.150.10">
    <property type="entry name" value="Calcium-transporting ATPase, cytoplasmic transduction domain A"/>
    <property type="match status" value="1"/>
</dbReference>
<dbReference type="FunFam" id="3.40.50.1000:FF:000005">
    <property type="entry name" value="Calcium-transporting ATPase 1"/>
    <property type="match status" value="1"/>
</dbReference>
<dbReference type="GO" id="GO:0005634">
    <property type="term" value="C:nucleus"/>
    <property type="evidence" value="ECO:0007669"/>
    <property type="project" value="UniProtKB-SubCell"/>
</dbReference>
<evidence type="ECO:0000313" key="30">
    <source>
        <dbReference type="Proteomes" id="UP001175271"/>
    </source>
</evidence>
<evidence type="ECO:0000256" key="19">
    <source>
        <dbReference type="ARBA" id="ARBA00022989"/>
    </source>
</evidence>
<evidence type="ECO:0000259" key="28">
    <source>
        <dbReference type="SMART" id="SM00831"/>
    </source>
</evidence>
<dbReference type="FunFam" id="3.40.50.2000:FF:000021">
    <property type="entry name" value="UDP-glucuronosyltransferase"/>
    <property type="match status" value="1"/>
</dbReference>
<comment type="similarity">
    <text evidence="3">Belongs to the UDP-glycosyltransferase family.</text>
</comment>
<dbReference type="NCBIfam" id="TIGR01494">
    <property type="entry name" value="ATPase_P-type"/>
    <property type="match status" value="2"/>
</dbReference>
<comment type="similarity">
    <text evidence="24 27">Belongs to the cation transport ATPase (P-type) (TC 3.A.3) family.</text>
</comment>
<dbReference type="SUPFAM" id="SSF81665">
    <property type="entry name" value="Calcium ATPase, transmembrane domain M"/>
    <property type="match status" value="1"/>
</dbReference>
<dbReference type="NCBIfam" id="TIGR01116">
    <property type="entry name" value="ATPase-IIA1_Ca"/>
    <property type="match status" value="1"/>
</dbReference>
<dbReference type="GO" id="GO:0003677">
    <property type="term" value="F:DNA binding"/>
    <property type="evidence" value="ECO:0007669"/>
    <property type="project" value="UniProtKB-KW"/>
</dbReference>
<dbReference type="FunFam" id="3.40.1110.10:FF:000003">
    <property type="entry name" value="Calcium-transporting ATPase"/>
    <property type="match status" value="1"/>
</dbReference>
<dbReference type="Pfam" id="PF00690">
    <property type="entry name" value="Cation_ATPase_N"/>
    <property type="match status" value="1"/>
</dbReference>
<comment type="caution">
    <text evidence="27">Lacks conserved residue(s) required for the propagation of feature annotation.</text>
</comment>
<evidence type="ECO:0000256" key="15">
    <source>
        <dbReference type="ARBA" id="ARBA00022840"/>
    </source>
</evidence>
<name>A0AA39IV28_9BILA</name>
<keyword evidence="7" id="KW-0328">Glycosyltransferase</keyword>
<evidence type="ECO:0000256" key="22">
    <source>
        <dbReference type="ARBA" id="ARBA00023136"/>
    </source>
</evidence>
<keyword evidence="19 27" id="KW-1133">Transmembrane helix</keyword>
<keyword evidence="18" id="KW-1278">Translocase</keyword>
<dbReference type="InterPro" id="IPR023298">
    <property type="entry name" value="ATPase_P-typ_TM_dom_sf"/>
</dbReference>
<dbReference type="InterPro" id="IPR004014">
    <property type="entry name" value="ATPase_P-typ_cation-transptr_N"/>
</dbReference>
<evidence type="ECO:0000256" key="10">
    <source>
        <dbReference type="ARBA" id="ARBA00022723"/>
    </source>
</evidence>
<comment type="function">
    <text evidence="27">Catalyzes the hydrolysis of ATP coupled with the transport of calcium.</text>
</comment>
<dbReference type="SFLD" id="SFLDS00003">
    <property type="entry name" value="Haloacid_Dehalogenase"/>
    <property type="match status" value="1"/>
</dbReference>
<dbReference type="SUPFAM" id="SSF81653">
    <property type="entry name" value="Calcium ATPase, transduction domain A"/>
    <property type="match status" value="1"/>
</dbReference>
<comment type="catalytic activity">
    <reaction evidence="25">
        <text>glucuronate acceptor + UDP-alpha-D-glucuronate = acceptor beta-D-glucuronoside + UDP + H(+)</text>
        <dbReference type="Rhea" id="RHEA:21032"/>
        <dbReference type="ChEBI" id="CHEBI:15378"/>
        <dbReference type="ChEBI" id="CHEBI:58052"/>
        <dbReference type="ChEBI" id="CHEBI:58223"/>
        <dbReference type="ChEBI" id="CHEBI:132367"/>
        <dbReference type="ChEBI" id="CHEBI:132368"/>
        <dbReference type="EC" id="2.4.1.17"/>
    </reaction>
</comment>
<evidence type="ECO:0000256" key="2">
    <source>
        <dbReference type="ARBA" id="ARBA00004326"/>
    </source>
</evidence>
<gene>
    <name evidence="29" type="ORF">QR680_011410</name>
</gene>
<dbReference type="SUPFAM" id="SSF53756">
    <property type="entry name" value="UDP-Glycosyltransferase/glycogen phosphorylase"/>
    <property type="match status" value="1"/>
</dbReference>
<dbReference type="Pfam" id="PF00122">
    <property type="entry name" value="E1-E2_ATPase"/>
    <property type="match status" value="1"/>
</dbReference>
<dbReference type="InterPro" id="IPR044492">
    <property type="entry name" value="P_typ_ATPase_HD_dom"/>
</dbReference>
<accession>A0AA39IV28</accession>
<evidence type="ECO:0000256" key="3">
    <source>
        <dbReference type="ARBA" id="ARBA00009995"/>
    </source>
</evidence>
<dbReference type="InterPro" id="IPR059000">
    <property type="entry name" value="ATPase_P-type_domA"/>
</dbReference>
<evidence type="ECO:0000256" key="23">
    <source>
        <dbReference type="ARBA" id="ARBA00023242"/>
    </source>
</evidence>
<dbReference type="InterPro" id="IPR023299">
    <property type="entry name" value="ATPase_P-typ_cyto_dom_N"/>
</dbReference>
<evidence type="ECO:0000256" key="11">
    <source>
        <dbReference type="ARBA" id="ARBA00022741"/>
    </source>
</evidence>
<sequence>MEDAHTKSVDEVLRYFTTGSDGLSEAQVQGNLYKYGPNEMPAEKGKKLWELILEQFDDLLVKILLLAAMISFILALFEEHGDSTRAITAFVEPFVILLILIANATVGVWQERNAENAIEALREYEPEMAKVIRTGKHGIQMIRAKELVPGDLVEVSVGDKIPADLRLVKIYSTTIRIDQSILTGESVSVIKHTDTVSDPRAVNQDKNNCLFSGTNVASGKARGIVFATGLNTEIGKIRTEIAETKSEKTPLQQKLDEFGEQLSKIISIICVAVWAINIGHFNDPVHGGSWIKGAIYYFKIAVALAVAAIPEGLPAVITTCLSLGTRRMAKKNAIVRSLPSVETLGCTSVICSDKTGTLTTNQMSVSKMFIVDKAVGNDIQFNEFTITGATYEPSGQVFHNQKQVNCSSGEYEALTELATICSMCNDSAVDYNETKCAYEKVGEATETALVVLAEKMNVYNTPKSGLSPRDLGNVCNRVIQQKWKKEFTLEFSRDRKSMSSFCMPSSSGCGAKMFVKGAPEGVLNRCTHVRVNGQKVPLTPAMTQRIVDQCVHYGTGRDTLRCLALGTIDSPISPSSMNLEESSEFVKYEKDITFVGVVGMLDPPRSEVLSSIKECNHAGIRVIMITGDNKNTAEAIGRRIGLFGEEEDTTGKAFTGREFDDLPPEQQSEACRRAKLFARVEPSHKSKIVEYLQSHGEITAMTGDGVNDAPALKKAEIGIAMGSGTAVAKNASEMVLADDNFASIVSAVEEGRAIYNNTKQFIRYLISSNIGEVVSIFIVAALGIPEALIPVQLLWVNLVTDGLPATALAFNPPDLDIMDRHPRSANDSLISKWLLFRYMAIGTYVGIATVGSSMWWFLLYEDGPQISYYQLTHWMRCKIEPENFADFDCAVFEDKHPNAMALSVLVTIEMLNAMNSLSENQSLLKMPPWTNVWLCAAIALSMSLHFIILYVDIMATIFQITPLCWAEWVAVLKISLPVVLLDELLKFISRNHETPTKYTNSTFHKDPFDANYNLAFNLKEFENFANTTNQFCDDILKNDLLLDELHGEQYDVVISELYEFCNWGWFHGIGIKTKIIISATPMTHLISYFYGIPTPYSYVPNVFNSQPNAPKLTLAQKANNMFFAALSEMFTPTVIAEVNKKLQKKFGSNFPDVSMIVQNTSIALINANDVLDLPKPMSSKIVNVGGIAIKKPTNQLRPEIKAIFNKAKKGVVLFSFGSIADTRKMKPFMKTAFLNSFAAFPEYEFIWKFSAKDANESSFLENYRNVHPVEWMDQTTILAQSNLRAFITHCGLNSLTESAYAGKPMIALPLFADQNYNAAIVVQRRIGVFVDIRTITEDKMTKALEKVLHSDDFHINAQKLSQGAREMLRRKVDQCKELVNGATGVLKRIQYIGGTHVDSLEIEFDRGVGWQTIRRVNAIYNRGFGRKDQQITVPCDAVVRCYHPQVSRTHLEDSHLGNGTTRQAMLNVIPLNTVGAAQVHKRIDILGVVEDVGDLRQVAAQTASEPQERRDIRIVDSSNTKLQLTLWGDNAKNFNVSHGDHPMATTSSARSKYDCFFRISEELVTCRLCEKTLKKSKDGCTGNMRFHLKTDHKAEFSKVTFEPKYFIVGVIPLRGPHSAENMADRLRDCMSTFSLERAKVFVMIRDGATSMIKMSSILGMDSGHCFAHLLQLAVKDGLATFPSAKSLVETMKTIVRKMRKSGRDKDEFKQCLIDCNLAERLLLPCIDIRWSSMYNMLLRFQENQRAVEIFLIDHSRYPHLTHSDWKLADDLIELLRPLGEVTEFVQRRKEASLSTVLPIVRILQQRLSTEPEENDSLSIAKRIILDGITRRLNTMKSSTFYRKMELATLLDPRFKSAFFEVPEMKHDALLLEVESLAVSLCKKAGSDQNETEVETDQIGVEDSPITDPFSHFLSQEPVKLTSSPSPTIADAKLKAKQELDEYFSTPPNPQSDPYEFWASPAIEIKFPLLRSLACCHFSAPATSAESERLFSAAGLTISDLRTNLLDETLAKLLFLHSNMRLLGFD</sequence>
<evidence type="ECO:0000256" key="24">
    <source>
        <dbReference type="ARBA" id="ARBA00038148"/>
    </source>
</evidence>
<keyword evidence="10" id="KW-0479">Metal-binding</keyword>
<dbReference type="EC" id="7.2.2.10" evidence="27"/>
<evidence type="ECO:0000313" key="29">
    <source>
        <dbReference type="EMBL" id="KAK0429508.1"/>
    </source>
</evidence>
<dbReference type="PROSITE" id="PS00154">
    <property type="entry name" value="ATPASE_E1_E2"/>
    <property type="match status" value="1"/>
</dbReference>
<dbReference type="InterPro" id="IPR002213">
    <property type="entry name" value="UDP_glucos_trans"/>
</dbReference>
<dbReference type="SUPFAM" id="SSF50249">
    <property type="entry name" value="Nucleic acid-binding proteins"/>
    <property type="match status" value="1"/>
</dbReference>
<keyword evidence="17" id="KW-0703">Sarcoplasmic reticulum</keyword>
<dbReference type="EMBL" id="JAUCMV010000001">
    <property type="protein sequence ID" value="KAK0429508.1"/>
    <property type="molecule type" value="Genomic_DNA"/>
</dbReference>
<evidence type="ECO:0000256" key="7">
    <source>
        <dbReference type="ARBA" id="ARBA00022676"/>
    </source>
</evidence>
<dbReference type="Pfam" id="PF00201">
    <property type="entry name" value="UDPGT"/>
    <property type="match status" value="1"/>
</dbReference>
<dbReference type="InterPro" id="IPR008250">
    <property type="entry name" value="ATPase_P-typ_transduc_dom_A_sf"/>
</dbReference>
<dbReference type="CDD" id="cd03784">
    <property type="entry name" value="GT1_Gtf-like"/>
    <property type="match status" value="1"/>
</dbReference>
<keyword evidence="21" id="KW-0238">DNA-binding</keyword>
<evidence type="ECO:0000256" key="26">
    <source>
        <dbReference type="ARBA" id="ARBA00048694"/>
    </source>
</evidence>
<evidence type="ECO:0000256" key="8">
    <source>
        <dbReference type="ARBA" id="ARBA00022679"/>
    </source>
</evidence>
<keyword evidence="15 27" id="KW-0067">ATP-binding</keyword>
<keyword evidence="23" id="KW-0539">Nucleus</keyword>
<dbReference type="SMART" id="SM00831">
    <property type="entry name" value="Cation_ATPase_N"/>
    <property type="match status" value="1"/>
</dbReference>
<feature type="transmembrane region" description="Helical" evidence="27">
    <location>
        <begin position="834"/>
        <end position="858"/>
    </location>
</feature>
<evidence type="ECO:0000256" key="20">
    <source>
        <dbReference type="ARBA" id="ARBA00023065"/>
    </source>
</evidence>
<keyword evidence="11 27" id="KW-0547">Nucleotide-binding</keyword>
<dbReference type="PANTHER" id="PTHR42861">
    <property type="entry name" value="CALCIUM-TRANSPORTING ATPASE"/>
    <property type="match status" value="1"/>
</dbReference>
<keyword evidence="14 27" id="KW-0106">Calcium</keyword>
<evidence type="ECO:0000256" key="14">
    <source>
        <dbReference type="ARBA" id="ARBA00022837"/>
    </source>
</evidence>
<feature type="transmembrane region" description="Helical" evidence="27">
    <location>
        <begin position="262"/>
        <end position="282"/>
    </location>
</feature>
<dbReference type="InterPro" id="IPR008906">
    <property type="entry name" value="HATC_C_dom"/>
</dbReference>
<dbReference type="InterPro" id="IPR003656">
    <property type="entry name" value="Znf_BED"/>
</dbReference>
<dbReference type="InterPro" id="IPR018303">
    <property type="entry name" value="ATPase_P-typ_P_site"/>
</dbReference>
<evidence type="ECO:0000256" key="9">
    <source>
        <dbReference type="ARBA" id="ARBA00022692"/>
    </source>
</evidence>
<keyword evidence="6 27" id="KW-0109">Calcium transport</keyword>
<dbReference type="GO" id="GO:0015020">
    <property type="term" value="F:glucuronosyltransferase activity"/>
    <property type="evidence" value="ECO:0007669"/>
    <property type="project" value="UniProtKB-EC"/>
</dbReference>
<feature type="transmembrane region" description="Helical" evidence="27">
    <location>
        <begin position="294"/>
        <end position="321"/>
    </location>
</feature>
<feature type="transmembrane region" description="Helical" evidence="27">
    <location>
        <begin position="59"/>
        <end position="77"/>
    </location>
</feature>
<evidence type="ECO:0000256" key="21">
    <source>
        <dbReference type="ARBA" id="ARBA00023125"/>
    </source>
</evidence>
<dbReference type="PRINTS" id="PR00119">
    <property type="entry name" value="CATATPASE"/>
</dbReference>
<dbReference type="SUPFAM" id="SSF56784">
    <property type="entry name" value="HAD-like"/>
    <property type="match status" value="1"/>
</dbReference>
<dbReference type="Gene3D" id="3.40.1110.10">
    <property type="entry name" value="Calcium-transporting ATPase, cytoplasmic domain N"/>
    <property type="match status" value="1"/>
</dbReference>
<dbReference type="SUPFAM" id="SSF53098">
    <property type="entry name" value="Ribonuclease H-like"/>
    <property type="match status" value="1"/>
</dbReference>
<dbReference type="InterPro" id="IPR005782">
    <property type="entry name" value="P-type_ATPase_IIA"/>
</dbReference>
<dbReference type="InterPro" id="IPR035595">
    <property type="entry name" value="UDP_glycos_trans_CS"/>
</dbReference>
<evidence type="ECO:0000256" key="6">
    <source>
        <dbReference type="ARBA" id="ARBA00022568"/>
    </source>
</evidence>
<evidence type="ECO:0000256" key="12">
    <source>
        <dbReference type="ARBA" id="ARBA00022771"/>
    </source>
</evidence>
<dbReference type="Proteomes" id="UP001175271">
    <property type="component" value="Unassembled WGS sequence"/>
</dbReference>
<evidence type="ECO:0000256" key="16">
    <source>
        <dbReference type="ARBA" id="ARBA00022842"/>
    </source>
</evidence>
<keyword evidence="16" id="KW-0460">Magnesium</keyword>
<keyword evidence="22 27" id="KW-0472">Membrane</keyword>
<comment type="caution">
    <text evidence="29">The sequence shown here is derived from an EMBL/GenBank/DDBJ whole genome shotgun (WGS) entry which is preliminary data.</text>
</comment>
<dbReference type="Pfam" id="PF05699">
    <property type="entry name" value="Dimer_Tnp_hAT"/>
    <property type="match status" value="1"/>
</dbReference>
<keyword evidence="20 27" id="KW-0406">Ion transport</keyword>
<keyword evidence="9 27" id="KW-0812">Transmembrane</keyword>
<dbReference type="GO" id="GO:0033017">
    <property type="term" value="C:sarcoplasmic reticulum membrane"/>
    <property type="evidence" value="ECO:0007669"/>
    <property type="project" value="UniProtKB-SubCell"/>
</dbReference>
<dbReference type="Pfam" id="PF13246">
    <property type="entry name" value="Cation_ATPase"/>
    <property type="match status" value="1"/>
</dbReference>
<dbReference type="InterPro" id="IPR023214">
    <property type="entry name" value="HAD_sf"/>
</dbReference>
<dbReference type="FunFam" id="2.70.150.10:FF:000055">
    <property type="entry name" value="Calcium-transporting ATPase"/>
    <property type="match status" value="1"/>
</dbReference>
<dbReference type="Gene3D" id="3.40.50.1000">
    <property type="entry name" value="HAD superfamily/HAD-like"/>
    <property type="match status" value="1"/>
</dbReference>
<evidence type="ECO:0000256" key="4">
    <source>
        <dbReference type="ARBA" id="ARBA00022448"/>
    </source>
</evidence>
<organism evidence="29 30">
    <name type="scientific">Steinernema hermaphroditum</name>
    <dbReference type="NCBI Taxonomy" id="289476"/>
    <lineage>
        <taxon>Eukaryota</taxon>
        <taxon>Metazoa</taxon>
        <taxon>Ecdysozoa</taxon>
        <taxon>Nematoda</taxon>
        <taxon>Chromadorea</taxon>
        <taxon>Rhabditida</taxon>
        <taxon>Tylenchina</taxon>
        <taxon>Panagrolaimomorpha</taxon>
        <taxon>Strongyloidoidea</taxon>
        <taxon>Steinernematidae</taxon>
        <taxon>Steinernema</taxon>
    </lineage>
</organism>
<dbReference type="PRINTS" id="PR00120">
    <property type="entry name" value="HATPASE"/>
</dbReference>